<evidence type="ECO:0000313" key="1">
    <source>
        <dbReference type="EMBL" id="GKV21546.1"/>
    </source>
</evidence>
<name>A0AAV5K8L0_9ROSI</name>
<sequence length="93" mass="10250">MPCSAPHRPAAPALWVISGHIFLTRELPAACRRLLPQPSSVLLANFWVLANFGSAVTVHGSRSFCQLVRELSARFYASEDVKSRTGKPREVMS</sequence>
<protein>
    <submittedName>
        <fullName evidence="1">Uncharacterized protein</fullName>
    </submittedName>
</protein>
<proteinExistence type="predicted"/>
<dbReference type="EMBL" id="BPVZ01000057">
    <property type="protein sequence ID" value="GKV21546.1"/>
    <property type="molecule type" value="Genomic_DNA"/>
</dbReference>
<dbReference type="Proteomes" id="UP001054252">
    <property type="component" value="Unassembled WGS sequence"/>
</dbReference>
<organism evidence="1 2">
    <name type="scientific">Rubroshorea leprosula</name>
    <dbReference type="NCBI Taxonomy" id="152421"/>
    <lineage>
        <taxon>Eukaryota</taxon>
        <taxon>Viridiplantae</taxon>
        <taxon>Streptophyta</taxon>
        <taxon>Embryophyta</taxon>
        <taxon>Tracheophyta</taxon>
        <taxon>Spermatophyta</taxon>
        <taxon>Magnoliopsida</taxon>
        <taxon>eudicotyledons</taxon>
        <taxon>Gunneridae</taxon>
        <taxon>Pentapetalae</taxon>
        <taxon>rosids</taxon>
        <taxon>malvids</taxon>
        <taxon>Malvales</taxon>
        <taxon>Dipterocarpaceae</taxon>
        <taxon>Rubroshorea</taxon>
    </lineage>
</organism>
<gene>
    <name evidence="1" type="ORF">SLEP1_g31516</name>
</gene>
<accession>A0AAV5K8L0</accession>
<comment type="caution">
    <text evidence="1">The sequence shown here is derived from an EMBL/GenBank/DDBJ whole genome shotgun (WGS) entry which is preliminary data.</text>
</comment>
<reference evidence="1 2" key="1">
    <citation type="journal article" date="2021" name="Commun. Biol.">
        <title>The genome of Shorea leprosula (Dipterocarpaceae) highlights the ecological relevance of drought in aseasonal tropical rainforests.</title>
        <authorList>
            <person name="Ng K.K.S."/>
            <person name="Kobayashi M.J."/>
            <person name="Fawcett J.A."/>
            <person name="Hatakeyama M."/>
            <person name="Paape T."/>
            <person name="Ng C.H."/>
            <person name="Ang C.C."/>
            <person name="Tnah L.H."/>
            <person name="Lee C.T."/>
            <person name="Nishiyama T."/>
            <person name="Sese J."/>
            <person name="O'Brien M.J."/>
            <person name="Copetti D."/>
            <person name="Mohd Noor M.I."/>
            <person name="Ong R.C."/>
            <person name="Putra M."/>
            <person name="Sireger I.Z."/>
            <person name="Indrioko S."/>
            <person name="Kosugi Y."/>
            <person name="Izuno A."/>
            <person name="Isagi Y."/>
            <person name="Lee S.L."/>
            <person name="Shimizu K.K."/>
        </authorList>
    </citation>
    <scope>NUCLEOTIDE SEQUENCE [LARGE SCALE GENOMIC DNA]</scope>
    <source>
        <strain evidence="1">214</strain>
    </source>
</reference>
<keyword evidence="2" id="KW-1185">Reference proteome</keyword>
<dbReference type="AlphaFoldDB" id="A0AAV5K8L0"/>
<evidence type="ECO:0000313" key="2">
    <source>
        <dbReference type="Proteomes" id="UP001054252"/>
    </source>
</evidence>